<evidence type="ECO:0000256" key="2">
    <source>
        <dbReference type="SAM" id="MobiDB-lite"/>
    </source>
</evidence>
<dbReference type="Pfam" id="PF00596">
    <property type="entry name" value="Aldolase_II"/>
    <property type="match status" value="1"/>
</dbReference>
<reference evidence="4 5" key="1">
    <citation type="journal article" date="2024" name="Chem. Sci.">
        <title>Discovery of a lagriamide polyketide by integrated genome mining, isotopic labeling, and untargeted metabolomics.</title>
        <authorList>
            <person name="Fergusson C.H."/>
            <person name="Saulog J."/>
            <person name="Paulo B.S."/>
            <person name="Wilson D.M."/>
            <person name="Liu D.Y."/>
            <person name="Morehouse N.J."/>
            <person name="Waterworth S."/>
            <person name="Barkei J."/>
            <person name="Gray C.A."/>
            <person name="Kwan J.C."/>
            <person name="Eustaquio A.S."/>
            <person name="Linington R.G."/>
        </authorList>
    </citation>
    <scope>NUCLEOTIDE SEQUENCE [LARGE SCALE GENOMIC DNA]</scope>
    <source>
        <strain evidence="4 5">RL17-338-BIF-B</strain>
    </source>
</reference>
<dbReference type="PANTHER" id="PTHR10672">
    <property type="entry name" value="ADDUCIN"/>
    <property type="match status" value="1"/>
</dbReference>
<comment type="caution">
    <text evidence="4">The sequence shown here is derived from an EMBL/GenBank/DDBJ whole genome shotgun (WGS) entry which is preliminary data.</text>
</comment>
<feature type="region of interest" description="Disordered" evidence="2">
    <location>
        <begin position="14"/>
        <end position="33"/>
    </location>
</feature>
<evidence type="ECO:0000256" key="1">
    <source>
        <dbReference type="ARBA" id="ARBA00037961"/>
    </source>
</evidence>
<organism evidence="4 5">
    <name type="scientific">Paraburkholderia acidicola</name>
    <dbReference type="NCBI Taxonomy" id="1912599"/>
    <lineage>
        <taxon>Bacteria</taxon>
        <taxon>Pseudomonadati</taxon>
        <taxon>Pseudomonadota</taxon>
        <taxon>Betaproteobacteria</taxon>
        <taxon>Burkholderiales</taxon>
        <taxon>Burkholderiaceae</taxon>
        <taxon>Paraburkholderia</taxon>
    </lineage>
</organism>
<dbReference type="InterPro" id="IPR051017">
    <property type="entry name" value="Aldolase-II_Adducin_sf"/>
</dbReference>
<evidence type="ECO:0000259" key="3">
    <source>
        <dbReference type="SMART" id="SM01007"/>
    </source>
</evidence>
<dbReference type="InterPro" id="IPR001303">
    <property type="entry name" value="Aldolase_II/adducin_N"/>
</dbReference>
<dbReference type="Gene3D" id="3.40.225.10">
    <property type="entry name" value="Class II aldolase/adducin N-terminal domain"/>
    <property type="match status" value="1"/>
</dbReference>
<dbReference type="SMART" id="SM01007">
    <property type="entry name" value="Aldolase_II"/>
    <property type="match status" value="1"/>
</dbReference>
<feature type="domain" description="Class II aldolase/adducin N-terminal" evidence="3">
    <location>
        <begin position="41"/>
        <end position="221"/>
    </location>
</feature>
<sequence>MQIVQERRDIQHHGATVLTNSPLEPAETNSAAADDEQNLRVQLAGVYRIFAMLGWTELIYNHITVRIPGPESHFLINPFGLHYSEVTASNLVKIDLDGNAVGDSHYGVNPAGFVVHSTIHRGLPDAHCVMHTHTTAGLAVACSVSGLENSNFYSAQLHDKVAYHEFEGITLRPDEGPRMLASLGERRLLILRNHGLLSIGSTIAQAFSLLWTLNRACEIQLASAALGPRRLIAEDIAILSTSASLQFDPRYGAGQDVLDALLRQVDKVDPSYRF</sequence>
<dbReference type="EMBL" id="JAOALG010000001">
    <property type="protein sequence ID" value="MEQ5841330.1"/>
    <property type="molecule type" value="Genomic_DNA"/>
</dbReference>
<dbReference type="RefSeq" id="WP_349543263.1">
    <property type="nucleotide sequence ID" value="NZ_JAOALG010000001.1"/>
</dbReference>
<dbReference type="Proteomes" id="UP001469089">
    <property type="component" value="Unassembled WGS sequence"/>
</dbReference>
<dbReference type="NCBIfam" id="NF005451">
    <property type="entry name" value="PRK07044.1"/>
    <property type="match status" value="1"/>
</dbReference>
<keyword evidence="5" id="KW-1185">Reference proteome</keyword>
<accession>A0ABV1LPZ9</accession>
<gene>
    <name evidence="4" type="ORF">N0A02_18020</name>
</gene>
<proteinExistence type="inferred from homology"/>
<comment type="similarity">
    <text evidence="1">Belongs to the aldolase class II family.</text>
</comment>
<protein>
    <submittedName>
        <fullName evidence="4">Class II aldolase/adducin family protein</fullName>
    </submittedName>
</protein>
<dbReference type="SUPFAM" id="SSF53639">
    <property type="entry name" value="AraD/HMP-PK domain-like"/>
    <property type="match status" value="1"/>
</dbReference>
<dbReference type="InterPro" id="IPR036409">
    <property type="entry name" value="Aldolase_II/adducin_N_sf"/>
</dbReference>
<evidence type="ECO:0000313" key="4">
    <source>
        <dbReference type="EMBL" id="MEQ5841330.1"/>
    </source>
</evidence>
<feature type="compositionally biased region" description="Polar residues" evidence="2">
    <location>
        <begin position="17"/>
        <end position="31"/>
    </location>
</feature>
<dbReference type="PANTHER" id="PTHR10672:SF3">
    <property type="entry name" value="PROTEIN HU-LI TAI SHAO"/>
    <property type="match status" value="1"/>
</dbReference>
<evidence type="ECO:0000313" key="5">
    <source>
        <dbReference type="Proteomes" id="UP001469089"/>
    </source>
</evidence>
<name>A0ABV1LPZ9_9BURK</name>